<dbReference type="Proteomes" id="UP000192813">
    <property type="component" value="Unassembled WGS sequence"/>
</dbReference>
<feature type="transmembrane region" description="Helical" evidence="1">
    <location>
        <begin position="21"/>
        <end position="43"/>
    </location>
</feature>
<organism evidence="2 3">
    <name type="scientific">Aerococcus viridans</name>
    <dbReference type="NCBI Taxonomy" id="1377"/>
    <lineage>
        <taxon>Bacteria</taxon>
        <taxon>Bacillati</taxon>
        <taxon>Bacillota</taxon>
        <taxon>Bacilli</taxon>
        <taxon>Lactobacillales</taxon>
        <taxon>Aerococcaceae</taxon>
        <taxon>Aerococcus</taxon>
    </lineage>
</organism>
<keyword evidence="1" id="KW-0472">Membrane</keyword>
<comment type="caution">
    <text evidence="2">The sequence shown here is derived from an EMBL/GenBank/DDBJ whole genome shotgun (WGS) entry which is preliminary data.</text>
</comment>
<gene>
    <name evidence="2" type="ORF">A6J77_007875</name>
</gene>
<evidence type="ECO:0000313" key="2">
    <source>
        <dbReference type="EMBL" id="PNL92153.1"/>
    </source>
</evidence>
<protein>
    <recommendedName>
        <fullName evidence="4">Competence protein ComGF</fullName>
    </recommendedName>
</protein>
<accession>A0A2J9PP84</accession>
<evidence type="ECO:0000256" key="1">
    <source>
        <dbReference type="SAM" id="Phobius"/>
    </source>
</evidence>
<proteinExistence type="predicted"/>
<dbReference type="AlphaFoldDB" id="A0A2J9PP84"/>
<dbReference type="EMBL" id="NBTM02000001">
    <property type="protein sequence ID" value="PNL92153.1"/>
    <property type="molecule type" value="Genomic_DNA"/>
</dbReference>
<reference evidence="3" key="1">
    <citation type="submission" date="2017-12" db="EMBL/GenBank/DDBJ databases">
        <title>FDA dAtabase for Regulatory Grade micrObial Sequences (FDA-ARGOS): Supporting development and validation of Infectious Disease Dx tests.</title>
        <authorList>
            <person name="Hoffmann M."/>
            <person name="Allard M."/>
            <person name="Evans P."/>
            <person name="Brown E."/>
            <person name="Tallon L."/>
            <person name="Sadzewicz L."/>
            <person name="Sengamalay N."/>
            <person name="Ott S."/>
            <person name="Godinez A."/>
            <person name="Nagaraj S."/>
            <person name="Vavikolanu K."/>
            <person name="Aluvathingal J."/>
            <person name="Nadendla S."/>
            <person name="Sichtig H."/>
        </authorList>
    </citation>
    <scope>NUCLEOTIDE SEQUENCE [LARGE SCALE GENOMIC DNA]</scope>
    <source>
        <strain evidence="3">FDAARGOS_249</strain>
    </source>
</reference>
<sequence length="106" mass="12351">MLLKKKSQLIHNSNSKKEKRGFMFIESIIGLSLMGAMVFLLVMNQQMQLENLRRSEMDLSQSREQFHQLNAIQFGASIHEGIEINLDKGILEDQREGHFTEFKIQE</sequence>
<evidence type="ECO:0000313" key="3">
    <source>
        <dbReference type="Proteomes" id="UP000192813"/>
    </source>
</evidence>
<keyword evidence="1" id="KW-0812">Transmembrane</keyword>
<keyword evidence="1" id="KW-1133">Transmembrane helix</keyword>
<name>A0A2J9PP84_9LACT</name>
<evidence type="ECO:0008006" key="4">
    <source>
        <dbReference type="Google" id="ProtNLM"/>
    </source>
</evidence>